<dbReference type="EMBL" id="BRXZ01001446">
    <property type="protein sequence ID" value="GMH71440.1"/>
    <property type="molecule type" value="Genomic_DNA"/>
</dbReference>
<proteinExistence type="predicted"/>
<name>A0A9W7APA5_9STRA</name>
<protein>
    <submittedName>
        <fullName evidence="1">Uncharacterized protein</fullName>
    </submittedName>
</protein>
<reference evidence="1" key="1">
    <citation type="submission" date="2022-07" db="EMBL/GenBank/DDBJ databases">
        <title>Genome analysis of Parmales, a sister group of diatoms, reveals the evolutionary specialization of diatoms from phago-mixotrophs to photoautotrophs.</title>
        <authorList>
            <person name="Ban H."/>
            <person name="Sato S."/>
            <person name="Yoshikawa S."/>
            <person name="Kazumasa Y."/>
            <person name="Nakamura Y."/>
            <person name="Ichinomiya M."/>
            <person name="Saitoh K."/>
            <person name="Sato N."/>
            <person name="Blanc-Mathieu R."/>
            <person name="Endo H."/>
            <person name="Kuwata A."/>
            <person name="Ogata H."/>
        </authorList>
    </citation>
    <scope>NUCLEOTIDE SEQUENCE</scope>
</reference>
<evidence type="ECO:0000313" key="2">
    <source>
        <dbReference type="Proteomes" id="UP001165082"/>
    </source>
</evidence>
<comment type="caution">
    <text evidence="1">The sequence shown here is derived from an EMBL/GenBank/DDBJ whole genome shotgun (WGS) entry which is preliminary data.</text>
</comment>
<accession>A0A9W7APA5</accession>
<sequence>MVVLPGYGCQLSAPGVQHSISKLSYTSSLYRPHLPPSLRPTEVPCSSEAETLGYRVSAGFQLVVEGGSLQYAMRDNYLPRVLNGDAFPVAVGGIQRCMRGVIGRLRGSDEGGAMRRGLTSCKFVSSWDKRTIRL</sequence>
<evidence type="ECO:0000313" key="1">
    <source>
        <dbReference type="EMBL" id="GMH71440.1"/>
    </source>
</evidence>
<feature type="non-terminal residue" evidence="1">
    <location>
        <position position="134"/>
    </location>
</feature>
<dbReference type="Proteomes" id="UP001165082">
    <property type="component" value="Unassembled WGS sequence"/>
</dbReference>
<keyword evidence="2" id="KW-1185">Reference proteome</keyword>
<dbReference type="OrthoDB" id="10250660at2759"/>
<organism evidence="1 2">
    <name type="scientific">Triparma retinervis</name>
    <dbReference type="NCBI Taxonomy" id="2557542"/>
    <lineage>
        <taxon>Eukaryota</taxon>
        <taxon>Sar</taxon>
        <taxon>Stramenopiles</taxon>
        <taxon>Ochrophyta</taxon>
        <taxon>Bolidophyceae</taxon>
        <taxon>Parmales</taxon>
        <taxon>Triparmaceae</taxon>
        <taxon>Triparma</taxon>
    </lineage>
</organism>
<dbReference type="AlphaFoldDB" id="A0A9W7APA5"/>
<gene>
    <name evidence="1" type="ORF">TrRE_jg4028</name>
</gene>